<proteinExistence type="predicted"/>
<evidence type="ECO:0000313" key="1">
    <source>
        <dbReference type="EMBL" id="AOY75445.1"/>
    </source>
</evidence>
<keyword evidence="3" id="KW-1185">Reference proteome</keyword>
<evidence type="ECO:0000313" key="2">
    <source>
        <dbReference type="EMBL" id="ARE85730.1"/>
    </source>
</evidence>
<dbReference type="AlphaFoldDB" id="A0AAC9RK59"/>
<dbReference type="PANTHER" id="PTHR33677:SF3">
    <property type="entry name" value="COPPER-SENSING TRANSCRIPTIONAL REPRESSOR RICR"/>
    <property type="match status" value="1"/>
</dbReference>
<reference evidence="1 3" key="1">
    <citation type="submission" date="2016-10" db="EMBL/GenBank/DDBJ databases">
        <title>Complete Genome Sequence of Acetogen Clostridium formicoaceticum ATCC 27076.</title>
        <authorList>
            <person name="Bao T."/>
            <person name="Cheng C."/>
            <person name="Zhao J."/>
            <person name="Yang S.-T."/>
            <person name="Wang J."/>
            <person name="Wang M."/>
        </authorList>
    </citation>
    <scope>NUCLEOTIDE SEQUENCE [LARGE SCALE GENOMIC DNA]</scope>
    <source>
        <strain evidence="1 3">ATCC 27076</strain>
    </source>
</reference>
<evidence type="ECO:0000313" key="4">
    <source>
        <dbReference type="Proteomes" id="UP000192478"/>
    </source>
</evidence>
<accession>A0AAC9RK59</accession>
<dbReference type="EMBL" id="CP017603">
    <property type="protein sequence ID" value="AOY75445.1"/>
    <property type="molecule type" value="Genomic_DNA"/>
</dbReference>
<dbReference type="GO" id="GO:0046872">
    <property type="term" value="F:metal ion binding"/>
    <property type="evidence" value="ECO:0007669"/>
    <property type="project" value="InterPro"/>
</dbReference>
<dbReference type="Gene3D" id="1.20.58.1000">
    <property type="entry name" value="Metal-sensitive repressor, helix protomer"/>
    <property type="match status" value="1"/>
</dbReference>
<dbReference type="RefSeq" id="WP_070965209.1">
    <property type="nucleotide sequence ID" value="NZ_CP017603.1"/>
</dbReference>
<dbReference type="InterPro" id="IPR003735">
    <property type="entry name" value="Metal_Tscrpt_repr"/>
</dbReference>
<name>A0AAC9RK59_9CLOT</name>
<dbReference type="KEGG" id="cfm:BJL90_05785"/>
<dbReference type="Proteomes" id="UP000177894">
    <property type="component" value="Chromosome"/>
</dbReference>
<protein>
    <submittedName>
        <fullName evidence="2">Copper-sensing transcriptional repressor CsoR</fullName>
    </submittedName>
    <submittedName>
        <fullName evidence="1">Metal-sensitive transcriptional repressor</fullName>
    </submittedName>
</protein>
<dbReference type="GO" id="GO:0045892">
    <property type="term" value="P:negative regulation of DNA-templated transcription"/>
    <property type="evidence" value="ECO:0007669"/>
    <property type="project" value="UniProtKB-ARBA"/>
</dbReference>
<dbReference type="Proteomes" id="UP000192478">
    <property type="component" value="Chromosome"/>
</dbReference>
<sequence length="100" mass="11461">MEQNNGHEKKPTEQSLKIQKSLLDRLNRVEGQIRGIKKMIEKGTYCDDVINQIEASRSALSAIELILLEGHFKHCVVEQLKNGENEVVEEILKTIKKLIH</sequence>
<dbReference type="Pfam" id="PF02583">
    <property type="entry name" value="Trns_repr_metal"/>
    <property type="match status" value="1"/>
</dbReference>
<gene>
    <name evidence="2" type="primary">csoR_1</name>
    <name evidence="1" type="ORF">BJL90_05785</name>
    <name evidence="2" type="ORF">CLFO_00460</name>
</gene>
<dbReference type="CDD" id="cd10152">
    <property type="entry name" value="SaCsoR-like_DUF156"/>
    <property type="match status" value="1"/>
</dbReference>
<dbReference type="GO" id="GO:0003677">
    <property type="term" value="F:DNA binding"/>
    <property type="evidence" value="ECO:0007669"/>
    <property type="project" value="InterPro"/>
</dbReference>
<reference evidence="2 4" key="2">
    <citation type="submission" date="2017-03" db="EMBL/GenBank/DDBJ databases">
        <title>Complete sequence of Clostridium formicaceticum DSM 92.</title>
        <authorList>
            <person name="Poehlein A."/>
            <person name="Karl M."/>
            <person name="Bengelsdorf F.R."/>
            <person name="Duerre P."/>
            <person name="Daniel R."/>
        </authorList>
    </citation>
    <scope>NUCLEOTIDE SEQUENCE [LARGE SCALE GENOMIC DNA]</scope>
    <source>
        <strain evidence="2 4">DSM 92</strain>
    </source>
</reference>
<dbReference type="EMBL" id="CP020559">
    <property type="protein sequence ID" value="ARE85730.1"/>
    <property type="molecule type" value="Genomic_DNA"/>
</dbReference>
<dbReference type="InterPro" id="IPR038390">
    <property type="entry name" value="Metal_Tscrpt_repr_sf"/>
</dbReference>
<organism evidence="2 4">
    <name type="scientific">Clostridium formicaceticum</name>
    <dbReference type="NCBI Taxonomy" id="1497"/>
    <lineage>
        <taxon>Bacteria</taxon>
        <taxon>Bacillati</taxon>
        <taxon>Bacillota</taxon>
        <taxon>Clostridia</taxon>
        <taxon>Eubacteriales</taxon>
        <taxon>Clostridiaceae</taxon>
        <taxon>Clostridium</taxon>
    </lineage>
</organism>
<dbReference type="PANTHER" id="PTHR33677">
    <property type="entry name" value="TRANSCRIPTIONAL REPRESSOR FRMR-RELATED"/>
    <property type="match status" value="1"/>
</dbReference>
<evidence type="ECO:0000313" key="3">
    <source>
        <dbReference type="Proteomes" id="UP000177894"/>
    </source>
</evidence>